<accession>A0AAV5URL4</accession>
<dbReference type="Proteomes" id="UP001432322">
    <property type="component" value="Unassembled WGS sequence"/>
</dbReference>
<proteinExistence type="predicted"/>
<comment type="caution">
    <text evidence="1">The sequence shown here is derived from an EMBL/GenBank/DDBJ whole genome shotgun (WGS) entry which is preliminary data.</text>
</comment>
<keyword evidence="2" id="KW-1185">Reference proteome</keyword>
<sequence>MAEAFCIALKITCTKFTLNYSYRTKRASLSHSITNEIKPNILELPYNVRMNPRSDFLLDTANVVNEMILHNLPQIDNWTEFILDILRKRCSKLTIHGIIRLDQVDDLIR</sequence>
<protein>
    <submittedName>
        <fullName evidence="1">Uncharacterized protein</fullName>
    </submittedName>
</protein>
<evidence type="ECO:0000313" key="1">
    <source>
        <dbReference type="EMBL" id="GMT09815.1"/>
    </source>
</evidence>
<dbReference type="EMBL" id="BTSY01000001">
    <property type="protein sequence ID" value="GMT09815.1"/>
    <property type="molecule type" value="Genomic_DNA"/>
</dbReference>
<evidence type="ECO:0000313" key="2">
    <source>
        <dbReference type="Proteomes" id="UP001432322"/>
    </source>
</evidence>
<feature type="non-terminal residue" evidence="1">
    <location>
        <position position="109"/>
    </location>
</feature>
<name>A0AAV5URL4_9BILA</name>
<dbReference type="AlphaFoldDB" id="A0AAV5URL4"/>
<organism evidence="1 2">
    <name type="scientific">Pristionchus fissidentatus</name>
    <dbReference type="NCBI Taxonomy" id="1538716"/>
    <lineage>
        <taxon>Eukaryota</taxon>
        <taxon>Metazoa</taxon>
        <taxon>Ecdysozoa</taxon>
        <taxon>Nematoda</taxon>
        <taxon>Chromadorea</taxon>
        <taxon>Rhabditida</taxon>
        <taxon>Rhabditina</taxon>
        <taxon>Diplogasteromorpha</taxon>
        <taxon>Diplogasteroidea</taxon>
        <taxon>Neodiplogasteridae</taxon>
        <taxon>Pristionchus</taxon>
    </lineage>
</organism>
<reference evidence="1" key="1">
    <citation type="submission" date="2023-10" db="EMBL/GenBank/DDBJ databases">
        <title>Genome assembly of Pristionchus species.</title>
        <authorList>
            <person name="Yoshida K."/>
            <person name="Sommer R.J."/>
        </authorList>
    </citation>
    <scope>NUCLEOTIDE SEQUENCE</scope>
    <source>
        <strain evidence="1">RS5133</strain>
    </source>
</reference>
<gene>
    <name evidence="1" type="ORF">PFISCL1PPCAC_1112</name>
</gene>